<evidence type="ECO:0000313" key="1">
    <source>
        <dbReference type="EMBL" id="CAD7204363.1"/>
    </source>
</evidence>
<protein>
    <submittedName>
        <fullName evidence="1">Uncharacterized protein</fullName>
    </submittedName>
</protein>
<proteinExistence type="predicted"/>
<reference evidence="1" key="1">
    <citation type="submission" date="2020-11" db="EMBL/GenBank/DDBJ databases">
        <authorList>
            <person name="Tran Van P."/>
        </authorList>
    </citation>
    <scope>NUCLEOTIDE SEQUENCE</scope>
</reference>
<sequence length="217" mass="23955">MGGSEPAIAWRESGKPFRKTHPQFTRSMIQTSISPSSAVELNTTSALANYATEAGTPKPLDRPVPNLVSFRIYFIYQQSRYLKDDSAPVLHLPPAATIPPPLPSLLSNLEQYPPPSRPDQYVARYKSQCNSNPDLLSVTCPLAARRKPGCPMLSGSERRLQASERGSLGGFVTFLNNILVSKRRQGPVDVWCWACLGHGVNKSQLATRSVQTRHDVR</sequence>
<name>A0A7R8VTJ2_TIMDO</name>
<accession>A0A7R8VTJ2</accession>
<gene>
    <name evidence="1" type="ORF">TDIB3V08_LOCUS10522</name>
</gene>
<organism evidence="1">
    <name type="scientific">Timema douglasi</name>
    <name type="common">Walking stick</name>
    <dbReference type="NCBI Taxonomy" id="61478"/>
    <lineage>
        <taxon>Eukaryota</taxon>
        <taxon>Metazoa</taxon>
        <taxon>Ecdysozoa</taxon>
        <taxon>Arthropoda</taxon>
        <taxon>Hexapoda</taxon>
        <taxon>Insecta</taxon>
        <taxon>Pterygota</taxon>
        <taxon>Neoptera</taxon>
        <taxon>Polyneoptera</taxon>
        <taxon>Phasmatodea</taxon>
        <taxon>Timematodea</taxon>
        <taxon>Timematoidea</taxon>
        <taxon>Timematidae</taxon>
        <taxon>Timema</taxon>
    </lineage>
</organism>
<dbReference type="EMBL" id="OA572176">
    <property type="protein sequence ID" value="CAD7204363.1"/>
    <property type="molecule type" value="Genomic_DNA"/>
</dbReference>
<dbReference type="AlphaFoldDB" id="A0A7R8VTJ2"/>